<feature type="compositionally biased region" description="Polar residues" evidence="1">
    <location>
        <begin position="66"/>
        <end position="86"/>
    </location>
</feature>
<reference evidence="2" key="1">
    <citation type="journal article" date="2023" name="bioRxiv">
        <title>Improved chromosome-level genome assembly for marigold (Tagetes erecta).</title>
        <authorList>
            <person name="Jiang F."/>
            <person name="Yuan L."/>
            <person name="Wang S."/>
            <person name="Wang H."/>
            <person name="Xu D."/>
            <person name="Wang A."/>
            <person name="Fan W."/>
        </authorList>
    </citation>
    <scope>NUCLEOTIDE SEQUENCE</scope>
    <source>
        <strain evidence="2">WSJ</strain>
        <tissue evidence="2">Leaf</tissue>
    </source>
</reference>
<evidence type="ECO:0000313" key="3">
    <source>
        <dbReference type="Proteomes" id="UP001229421"/>
    </source>
</evidence>
<dbReference type="AlphaFoldDB" id="A0AAD8NDW9"/>
<proteinExistence type="predicted"/>
<organism evidence="2 3">
    <name type="scientific">Tagetes erecta</name>
    <name type="common">African marigold</name>
    <dbReference type="NCBI Taxonomy" id="13708"/>
    <lineage>
        <taxon>Eukaryota</taxon>
        <taxon>Viridiplantae</taxon>
        <taxon>Streptophyta</taxon>
        <taxon>Embryophyta</taxon>
        <taxon>Tracheophyta</taxon>
        <taxon>Spermatophyta</taxon>
        <taxon>Magnoliopsida</taxon>
        <taxon>eudicotyledons</taxon>
        <taxon>Gunneridae</taxon>
        <taxon>Pentapetalae</taxon>
        <taxon>asterids</taxon>
        <taxon>campanulids</taxon>
        <taxon>Asterales</taxon>
        <taxon>Asteraceae</taxon>
        <taxon>Asteroideae</taxon>
        <taxon>Heliantheae alliance</taxon>
        <taxon>Tageteae</taxon>
        <taxon>Tagetes</taxon>
    </lineage>
</organism>
<protein>
    <submittedName>
        <fullName evidence="2">Uncharacterized protein</fullName>
    </submittedName>
</protein>
<name>A0AAD8NDW9_TARER</name>
<gene>
    <name evidence="2" type="ORF">QVD17_41727</name>
</gene>
<feature type="compositionally biased region" description="Polar residues" evidence="1">
    <location>
        <begin position="23"/>
        <end position="35"/>
    </location>
</feature>
<dbReference type="Proteomes" id="UP001229421">
    <property type="component" value="Unassembled WGS sequence"/>
</dbReference>
<keyword evidence="3" id="KW-1185">Reference proteome</keyword>
<feature type="compositionally biased region" description="Acidic residues" evidence="1">
    <location>
        <begin position="87"/>
        <end position="97"/>
    </location>
</feature>
<accession>A0AAD8NDW9</accession>
<feature type="compositionally biased region" description="Basic and acidic residues" evidence="1">
    <location>
        <begin position="9"/>
        <end position="22"/>
    </location>
</feature>
<evidence type="ECO:0000313" key="2">
    <source>
        <dbReference type="EMBL" id="KAK1406429.1"/>
    </source>
</evidence>
<feature type="region of interest" description="Disordered" evidence="1">
    <location>
        <begin position="1"/>
        <end position="37"/>
    </location>
</feature>
<evidence type="ECO:0000256" key="1">
    <source>
        <dbReference type="SAM" id="MobiDB-lite"/>
    </source>
</evidence>
<dbReference type="EMBL" id="JAUHHV010000012">
    <property type="protein sequence ID" value="KAK1406429.1"/>
    <property type="molecule type" value="Genomic_DNA"/>
</dbReference>
<sequence>MRCFLTPLPHDDIRLDDSHPNDHNASGSFDNNADQHTVHENFKGNGCHFVCIPNSTDKNDLDPTKKQPNLNCVNDQNVSPGKNQGSDEVEETNDDMGSESNNGTPEQPPLRRTTRHAVPPKRFKDFIVEGKVILVFGKSSVQFNVIAICFEPEFQGDALILFCCFCQDIGLPWT</sequence>
<comment type="caution">
    <text evidence="2">The sequence shown here is derived from an EMBL/GenBank/DDBJ whole genome shotgun (WGS) entry which is preliminary data.</text>
</comment>
<feature type="region of interest" description="Disordered" evidence="1">
    <location>
        <begin position="60"/>
        <end position="117"/>
    </location>
</feature>